<gene>
    <name evidence="3" type="ORF">CD31_07105</name>
</gene>
<evidence type="ECO:0000313" key="4">
    <source>
        <dbReference type="Proteomes" id="UP000030487"/>
    </source>
</evidence>
<dbReference type="Gene3D" id="3.30.457.10">
    <property type="entry name" value="Copper amine oxidase-like, N-terminal domain"/>
    <property type="match status" value="1"/>
</dbReference>
<reference evidence="3 4" key="1">
    <citation type="submission" date="2014-02" db="EMBL/GenBank/DDBJ databases">
        <title>Draft genome sequence of Lysinibacillus boronitolerans NBRC 103108.</title>
        <authorList>
            <person name="Zhang F."/>
            <person name="Wang G."/>
            <person name="Zhang L."/>
        </authorList>
    </citation>
    <scope>NUCLEOTIDE SEQUENCE [LARGE SCALE GENOMIC DNA]</scope>
    <source>
        <strain evidence="3 4">NBRC 103108</strain>
    </source>
</reference>
<dbReference type="EMBL" id="JPVR01000067">
    <property type="protein sequence ID" value="KGR87300.1"/>
    <property type="molecule type" value="Genomic_DNA"/>
</dbReference>
<dbReference type="InterPro" id="IPR036582">
    <property type="entry name" value="Mao_N_sf"/>
</dbReference>
<protein>
    <recommendedName>
        <fullName evidence="2">Copper amine oxidase-like N-terminal domain-containing protein</fullName>
    </recommendedName>
</protein>
<dbReference type="Proteomes" id="UP000030487">
    <property type="component" value="Unassembled WGS sequence"/>
</dbReference>
<sequence>MRIIKILLIISLIWPFVDAKIANADDEEDYKKYEGDVHKKHNDDYDDDEEDDDYDYYKEEDDYEYYDQRYPETNSNTWNIWTRSTYVNKGELPLKEAKEIQLKLENNNNTRSLYLIPLDGEIYVPGKIVAELLGAKVVNYDNSKILEINKAGTELIFRAGTNVVYYNEIKTPIPAVTFYLNDNIYVPISVISNGLGYVAEWQEMNNAVVLKLLK</sequence>
<dbReference type="SUPFAM" id="SSF55383">
    <property type="entry name" value="Copper amine oxidase, domain N"/>
    <property type="match status" value="1"/>
</dbReference>
<feature type="domain" description="Copper amine oxidase-like N-terminal" evidence="2">
    <location>
        <begin position="116"/>
        <end position="209"/>
    </location>
</feature>
<evidence type="ECO:0000259" key="2">
    <source>
        <dbReference type="Pfam" id="PF07833"/>
    </source>
</evidence>
<feature type="signal peptide" evidence="1">
    <location>
        <begin position="1"/>
        <end position="19"/>
    </location>
</feature>
<dbReference type="RefSeq" id="WP_036076412.1">
    <property type="nucleotide sequence ID" value="NZ_AVCW01000015.1"/>
</dbReference>
<proteinExistence type="predicted"/>
<keyword evidence="1" id="KW-0732">Signal</keyword>
<name>A0ABR4Y1L5_9BACI</name>
<comment type="caution">
    <text evidence="3">The sequence shown here is derived from an EMBL/GenBank/DDBJ whole genome shotgun (WGS) entry which is preliminary data.</text>
</comment>
<evidence type="ECO:0000313" key="3">
    <source>
        <dbReference type="EMBL" id="KGR87300.1"/>
    </source>
</evidence>
<keyword evidence="4" id="KW-1185">Reference proteome</keyword>
<accession>A0ABR4Y1L5</accession>
<organism evidence="3 4">
    <name type="scientific">Lysinibacillus boronitolerans JCM 21713 = 10a = NBRC 103108</name>
    <dbReference type="NCBI Taxonomy" id="1294264"/>
    <lineage>
        <taxon>Bacteria</taxon>
        <taxon>Bacillati</taxon>
        <taxon>Bacillota</taxon>
        <taxon>Bacilli</taxon>
        <taxon>Bacillales</taxon>
        <taxon>Bacillaceae</taxon>
        <taxon>Lysinibacillus</taxon>
    </lineage>
</organism>
<dbReference type="Pfam" id="PF07833">
    <property type="entry name" value="Cu_amine_oxidN1"/>
    <property type="match status" value="1"/>
</dbReference>
<dbReference type="InterPro" id="IPR012854">
    <property type="entry name" value="Cu_amine_oxidase-like_N"/>
</dbReference>
<evidence type="ECO:0000256" key="1">
    <source>
        <dbReference type="SAM" id="SignalP"/>
    </source>
</evidence>
<feature type="chain" id="PRO_5046382423" description="Copper amine oxidase-like N-terminal domain-containing protein" evidence="1">
    <location>
        <begin position="20"/>
        <end position="214"/>
    </location>
</feature>